<feature type="chain" id="PRO_5020394499" evidence="1">
    <location>
        <begin position="19"/>
        <end position="638"/>
    </location>
</feature>
<dbReference type="GO" id="GO:0005829">
    <property type="term" value="C:cytosol"/>
    <property type="evidence" value="ECO:0007669"/>
    <property type="project" value="TreeGrafter"/>
</dbReference>
<dbReference type="InterPro" id="IPR029052">
    <property type="entry name" value="Metallo-depent_PP-like"/>
</dbReference>
<dbReference type="InterPro" id="IPR004843">
    <property type="entry name" value="Calcineurin-like_PHP"/>
</dbReference>
<keyword evidence="1" id="KW-0732">Signal</keyword>
<dbReference type="OrthoDB" id="7722975at2759"/>
<protein>
    <submittedName>
        <fullName evidence="4">Uncharacterized protein</fullName>
    </submittedName>
</protein>
<dbReference type="Gene3D" id="3.60.21.10">
    <property type="match status" value="1"/>
</dbReference>
<dbReference type="STRING" id="329884.A0A4V5NF00"/>
<dbReference type="GO" id="GO:0005576">
    <property type="term" value="C:extracellular region"/>
    <property type="evidence" value="ECO:0007669"/>
    <property type="project" value="UniProtKB-ARBA"/>
</dbReference>
<organism evidence="4 5">
    <name type="scientific">Friedmanniomyces simplex</name>
    <dbReference type="NCBI Taxonomy" id="329884"/>
    <lineage>
        <taxon>Eukaryota</taxon>
        <taxon>Fungi</taxon>
        <taxon>Dikarya</taxon>
        <taxon>Ascomycota</taxon>
        <taxon>Pezizomycotina</taxon>
        <taxon>Dothideomycetes</taxon>
        <taxon>Dothideomycetidae</taxon>
        <taxon>Mycosphaerellales</taxon>
        <taxon>Teratosphaeriaceae</taxon>
        <taxon>Friedmanniomyces</taxon>
    </lineage>
</organism>
<dbReference type="Pfam" id="PF00149">
    <property type="entry name" value="Metallophos"/>
    <property type="match status" value="1"/>
</dbReference>
<proteinExistence type="predicted"/>
<dbReference type="AlphaFoldDB" id="A0A4V5NF00"/>
<dbReference type="Pfam" id="PF21953">
    <property type="entry name" value="NadN_nucleosid_C"/>
    <property type="match status" value="1"/>
</dbReference>
<dbReference type="InterPro" id="IPR041823">
    <property type="entry name" value="YHR202W_N"/>
</dbReference>
<dbReference type="FunFam" id="3.60.21.10:FF:000043">
    <property type="entry name" value="Ser/Thr protein phosphatase family"/>
    <property type="match status" value="1"/>
</dbReference>
<dbReference type="Gene3D" id="3.90.780.10">
    <property type="entry name" value="5'-Nucleotidase, C-terminal domain"/>
    <property type="match status" value="2"/>
</dbReference>
<name>A0A4V5NF00_9PEZI</name>
<dbReference type="GO" id="GO:0009166">
    <property type="term" value="P:nucleotide catabolic process"/>
    <property type="evidence" value="ECO:0007669"/>
    <property type="project" value="InterPro"/>
</dbReference>
<feature type="domain" description="Putative 5'-nucleotidase C-terminal" evidence="3">
    <location>
        <begin position="366"/>
        <end position="596"/>
    </location>
</feature>
<feature type="signal peptide" evidence="1">
    <location>
        <begin position="1"/>
        <end position="18"/>
    </location>
</feature>
<dbReference type="EMBL" id="NAJQ01000465">
    <property type="protein sequence ID" value="TKA69129.1"/>
    <property type="molecule type" value="Genomic_DNA"/>
</dbReference>
<evidence type="ECO:0000259" key="2">
    <source>
        <dbReference type="Pfam" id="PF00149"/>
    </source>
</evidence>
<keyword evidence="5" id="KW-1185">Reference proteome</keyword>
<dbReference type="Proteomes" id="UP000309340">
    <property type="component" value="Unassembled WGS sequence"/>
</dbReference>
<dbReference type="CDD" id="cd07407">
    <property type="entry name" value="MPP_YHR202W_N"/>
    <property type="match status" value="1"/>
</dbReference>
<gene>
    <name evidence="4" type="ORF">B0A55_08491</name>
</gene>
<dbReference type="InterPro" id="IPR006179">
    <property type="entry name" value="5_nucleotidase/apyrase"/>
</dbReference>
<feature type="domain" description="Calcineurin-like phosphoesterase" evidence="2">
    <location>
        <begin position="42"/>
        <end position="267"/>
    </location>
</feature>
<reference evidence="4 5" key="1">
    <citation type="submission" date="2017-03" db="EMBL/GenBank/DDBJ databases">
        <title>Genomes of endolithic fungi from Antarctica.</title>
        <authorList>
            <person name="Coleine C."/>
            <person name="Masonjones S."/>
            <person name="Stajich J.E."/>
        </authorList>
    </citation>
    <scope>NUCLEOTIDE SEQUENCE [LARGE SCALE GENOMIC DNA]</scope>
    <source>
        <strain evidence="4 5">CCFEE 5184</strain>
    </source>
</reference>
<evidence type="ECO:0000256" key="1">
    <source>
        <dbReference type="SAM" id="SignalP"/>
    </source>
</evidence>
<sequence length="638" mass="70954">MLFSRIPLLLAFLHCVSSEQPSAPSPISAPLRELPWASGGLNFLHTTDTHGWHGGHLQEAQYSADWGDYISFAHHLRKRADDDGSDLLLVDTGDRVEGNGLYDASDPKGRYTFDIFKQQRMDVITPGNHELYLANTSSREYEEVVPDFKDAYIASNLDIYSLKSEKFEPFAPRYRRFTTKNQGIRVLAFGFMFDFHGNANNTFVQPVQETVKEQWFQDALRTKDVDLFLIAGHVPVRDSQEYDLIYRAIRDVVWDTPIVFFGGHTHIRDFRKYEKKAFGLESGRYMETLGFLSMSGLSGGKKDVVAAASPTYKRMYVDNNLYSMREHTGTNTSTFPTGLGRNVSHAIHAARKAMKLDHTFGCAPQDYWLNRAQYPANDSLLTLLDTQVLPDTFERLNNASIVITNSGAMRFDIFKGPFTIDTTFLVSPFTSGFRRLRGVPYGAASQVLQLLNNEGPITLEELAALGQGVASFCAKDCTLANAGIRSRAAICQDGCKGAGVRMQDLMPPLPPVALRTLRGEGSGQQVPLFAAEKPTIPGYTTIDDAGEDGDDTVHQAIQFYDVPNCIGVDVGFSSMSGEKSEMVDLVYNEFIQDWVLLALRYLGKTYAKGETEGALGGKTMTEMISEWVGGHWGCEEDV</sequence>
<evidence type="ECO:0000313" key="4">
    <source>
        <dbReference type="EMBL" id="TKA69129.1"/>
    </source>
</evidence>
<dbReference type="GO" id="GO:0016787">
    <property type="term" value="F:hydrolase activity"/>
    <property type="evidence" value="ECO:0007669"/>
    <property type="project" value="InterPro"/>
</dbReference>
<dbReference type="InterPro" id="IPR036907">
    <property type="entry name" value="5'-Nucleotdase_C_sf"/>
</dbReference>
<dbReference type="PANTHER" id="PTHR11575:SF43">
    <property type="entry name" value="SER_THR PROTEIN PHOSPHATASE FAMILY (AFU_ORTHOLOGUE AFUA_3G04160)"/>
    <property type="match status" value="1"/>
</dbReference>
<dbReference type="SUPFAM" id="SSF55816">
    <property type="entry name" value="5'-nucleotidase (syn. UDP-sugar hydrolase), C-terminal domain"/>
    <property type="match status" value="1"/>
</dbReference>
<comment type="caution">
    <text evidence="4">The sequence shown here is derived from an EMBL/GenBank/DDBJ whole genome shotgun (WGS) entry which is preliminary data.</text>
</comment>
<dbReference type="PIRSF" id="PIRSF017316">
    <property type="entry name" value="Pesterase_C1039"/>
    <property type="match status" value="1"/>
</dbReference>
<dbReference type="PANTHER" id="PTHR11575">
    <property type="entry name" value="5'-NUCLEOTIDASE-RELATED"/>
    <property type="match status" value="1"/>
</dbReference>
<dbReference type="InterPro" id="IPR053828">
    <property type="entry name" value="Nucleosidase_C"/>
</dbReference>
<dbReference type="InterPro" id="IPR014485">
    <property type="entry name" value="Pesterase_C1039"/>
</dbReference>
<dbReference type="SUPFAM" id="SSF56300">
    <property type="entry name" value="Metallo-dependent phosphatases"/>
    <property type="match status" value="1"/>
</dbReference>
<accession>A0A4V5NF00</accession>
<evidence type="ECO:0000313" key="5">
    <source>
        <dbReference type="Proteomes" id="UP000309340"/>
    </source>
</evidence>
<evidence type="ECO:0000259" key="3">
    <source>
        <dbReference type="Pfam" id="PF21953"/>
    </source>
</evidence>